<sequence>MQPPLWKAPEGSWVCGLCVQCDECGEVYLPINQWSCDARLCFRCGGAKELADSVGKKRLSCSVCKKYTIEGLDKPASFYWCIKCDRMGHKDCAASIQGSYDALGAPYQGRKLAQGTYECIDCAQEAIRGKGRDKRASIIVK</sequence>
<dbReference type="InterPro" id="IPR046349">
    <property type="entry name" value="C1-like_sf"/>
</dbReference>
<organism evidence="1 2">
    <name type="scientific">Triparma retinervis</name>
    <dbReference type="NCBI Taxonomy" id="2557542"/>
    <lineage>
        <taxon>Eukaryota</taxon>
        <taxon>Sar</taxon>
        <taxon>Stramenopiles</taxon>
        <taxon>Ochrophyta</taxon>
        <taxon>Bolidophyceae</taxon>
        <taxon>Parmales</taxon>
        <taxon>Triparmaceae</taxon>
        <taxon>Triparma</taxon>
    </lineage>
</organism>
<proteinExistence type="predicted"/>
<dbReference type="SUPFAM" id="SSF57889">
    <property type="entry name" value="Cysteine-rich domain"/>
    <property type="match status" value="1"/>
</dbReference>
<dbReference type="OrthoDB" id="308383at2759"/>
<dbReference type="Proteomes" id="UP001165082">
    <property type="component" value="Unassembled WGS sequence"/>
</dbReference>
<reference evidence="1" key="1">
    <citation type="submission" date="2022-07" db="EMBL/GenBank/DDBJ databases">
        <title>Genome analysis of Parmales, a sister group of diatoms, reveals the evolutionary specialization of diatoms from phago-mixotrophs to photoautotrophs.</title>
        <authorList>
            <person name="Ban H."/>
            <person name="Sato S."/>
            <person name="Yoshikawa S."/>
            <person name="Kazumasa Y."/>
            <person name="Nakamura Y."/>
            <person name="Ichinomiya M."/>
            <person name="Saitoh K."/>
            <person name="Sato N."/>
            <person name="Blanc-Mathieu R."/>
            <person name="Endo H."/>
            <person name="Kuwata A."/>
            <person name="Ogata H."/>
        </authorList>
    </citation>
    <scope>NUCLEOTIDE SEQUENCE</scope>
</reference>
<comment type="caution">
    <text evidence="1">The sequence shown here is derived from an EMBL/GenBank/DDBJ whole genome shotgun (WGS) entry which is preliminary data.</text>
</comment>
<evidence type="ECO:0000313" key="2">
    <source>
        <dbReference type="Proteomes" id="UP001165082"/>
    </source>
</evidence>
<gene>
    <name evidence="1" type="ORF">TrRE_jg11045</name>
</gene>
<name>A0A9W7F6S5_9STRA</name>
<keyword evidence="2" id="KW-1185">Reference proteome</keyword>
<dbReference type="AlphaFoldDB" id="A0A9W7F6S5"/>
<accession>A0A9W7F6S5</accession>
<protein>
    <submittedName>
        <fullName evidence="1">Uncharacterized protein</fullName>
    </submittedName>
</protein>
<evidence type="ECO:0000313" key="1">
    <source>
        <dbReference type="EMBL" id="GMI03398.1"/>
    </source>
</evidence>
<dbReference type="EMBL" id="BRXZ01000030">
    <property type="protein sequence ID" value="GMI03398.1"/>
    <property type="molecule type" value="Genomic_DNA"/>
</dbReference>